<gene>
    <name evidence="4" type="ORF">HYS17_08220</name>
</gene>
<evidence type="ECO:0000313" key="4">
    <source>
        <dbReference type="EMBL" id="QQG35512.1"/>
    </source>
</evidence>
<evidence type="ECO:0000259" key="3">
    <source>
        <dbReference type="PROSITE" id="PS50943"/>
    </source>
</evidence>
<organism evidence="4 5">
    <name type="scientific">Micavibrio aeruginosavorus</name>
    <dbReference type="NCBI Taxonomy" id="349221"/>
    <lineage>
        <taxon>Bacteria</taxon>
        <taxon>Pseudomonadati</taxon>
        <taxon>Bdellovibrionota</taxon>
        <taxon>Bdellovibrionia</taxon>
        <taxon>Bdellovibrionales</taxon>
        <taxon>Pseudobdellovibrionaceae</taxon>
        <taxon>Micavibrio</taxon>
    </lineage>
</organism>
<dbReference type="PANTHER" id="PTHR46558">
    <property type="entry name" value="TRACRIPTIONAL REGULATORY PROTEIN-RELATED-RELATED"/>
    <property type="match status" value="1"/>
</dbReference>
<dbReference type="GO" id="GO:0003677">
    <property type="term" value="F:DNA binding"/>
    <property type="evidence" value="ECO:0007669"/>
    <property type="project" value="UniProtKB-KW"/>
</dbReference>
<dbReference type="Pfam" id="PF01381">
    <property type="entry name" value="HTH_3"/>
    <property type="match status" value="1"/>
</dbReference>
<evidence type="ECO:0000256" key="1">
    <source>
        <dbReference type="ARBA" id="ARBA00023125"/>
    </source>
</evidence>
<feature type="region of interest" description="Disordered" evidence="2">
    <location>
        <begin position="1"/>
        <end position="34"/>
    </location>
</feature>
<feature type="compositionally biased region" description="Low complexity" evidence="2">
    <location>
        <begin position="1"/>
        <end position="17"/>
    </location>
</feature>
<dbReference type="SUPFAM" id="SSF47413">
    <property type="entry name" value="lambda repressor-like DNA-binding domains"/>
    <property type="match status" value="1"/>
</dbReference>
<reference evidence="4 5" key="1">
    <citation type="submission" date="2020-07" db="EMBL/GenBank/DDBJ databases">
        <title>Huge and variable diversity of episymbiotic CPR bacteria and DPANN archaea in groundwater ecosystems.</title>
        <authorList>
            <person name="He C.Y."/>
            <person name="Keren R."/>
            <person name="Whittaker M."/>
            <person name="Farag I.F."/>
            <person name="Doudna J."/>
            <person name="Cate J.H.D."/>
            <person name="Banfield J.F."/>
        </authorList>
    </citation>
    <scope>NUCLEOTIDE SEQUENCE [LARGE SCALE GENOMIC DNA]</scope>
    <source>
        <strain evidence="4">NC_groundwater_70_Ag_B-0.1um_54_66</strain>
    </source>
</reference>
<dbReference type="AlphaFoldDB" id="A0A7T5R0Y3"/>
<dbReference type="CDD" id="cd00093">
    <property type="entry name" value="HTH_XRE"/>
    <property type="match status" value="1"/>
</dbReference>
<evidence type="ECO:0000256" key="2">
    <source>
        <dbReference type="SAM" id="MobiDB-lite"/>
    </source>
</evidence>
<dbReference type="SMART" id="SM00530">
    <property type="entry name" value="HTH_XRE"/>
    <property type="match status" value="1"/>
</dbReference>
<dbReference type="InterPro" id="IPR001387">
    <property type="entry name" value="Cro/C1-type_HTH"/>
</dbReference>
<accession>A0A7T5R0Y3</accession>
<protein>
    <submittedName>
        <fullName evidence="4">Helix-turn-helix transcriptional regulator</fullName>
    </submittedName>
</protein>
<dbReference type="Proteomes" id="UP000595362">
    <property type="component" value="Chromosome"/>
</dbReference>
<keyword evidence="1" id="KW-0238">DNA-binding</keyword>
<dbReference type="Gene3D" id="1.10.260.40">
    <property type="entry name" value="lambda repressor-like DNA-binding domains"/>
    <property type="match status" value="1"/>
</dbReference>
<dbReference type="PROSITE" id="PS50943">
    <property type="entry name" value="HTH_CROC1"/>
    <property type="match status" value="1"/>
</dbReference>
<name>A0A7T5R0Y3_9BACT</name>
<dbReference type="InterPro" id="IPR010982">
    <property type="entry name" value="Lambda_DNA-bd_dom_sf"/>
</dbReference>
<sequence>MPRTTTTNKTKTVKTTTAGKSRKPSRPKGGPKAMDVHVGNRLRMRRSIIGWSQEKLADCVGLTFQQVQKYERGANRISASRLYDFSRVLDVPISYFFEQYNEKQKPATFKYGFADSDQDEFLDTGKWYDKETLELIRIYYSIQDQKLRRNLVKVIQNMAEMQGLEKKER</sequence>
<evidence type="ECO:0000313" key="5">
    <source>
        <dbReference type="Proteomes" id="UP000595362"/>
    </source>
</evidence>
<dbReference type="EMBL" id="CP066681">
    <property type="protein sequence ID" value="QQG35512.1"/>
    <property type="molecule type" value="Genomic_DNA"/>
</dbReference>
<dbReference type="PANTHER" id="PTHR46558:SF11">
    <property type="entry name" value="HTH-TYPE TRANSCRIPTIONAL REGULATOR XRE"/>
    <property type="match status" value="1"/>
</dbReference>
<feature type="domain" description="HTH cro/C1-type" evidence="3">
    <location>
        <begin position="42"/>
        <end position="96"/>
    </location>
</feature>
<proteinExistence type="predicted"/>